<feature type="binding site" evidence="5">
    <location>
        <position position="114"/>
    </location>
    <ligand>
        <name>Mg(2+)</name>
        <dbReference type="ChEBI" id="CHEBI:18420"/>
    </ligand>
</feature>
<dbReference type="GO" id="GO:0090729">
    <property type="term" value="F:toxin activity"/>
    <property type="evidence" value="ECO:0007669"/>
    <property type="project" value="UniProtKB-KW"/>
</dbReference>
<reference evidence="8 10" key="2">
    <citation type="submission" date="2017-05" db="EMBL/GenBank/DDBJ databases">
        <title>The draft genome of the hyperthermophilic archaeon 'Pyrodictium delaneyi strain Hulk', an iron and nitrate reducer, reveals the capacity for sulfate reduction.</title>
        <authorList>
            <person name="Demey L.M."/>
            <person name="Miller C."/>
            <person name="Manzella M."/>
            <person name="Reguera G."/>
            <person name="Kashefi K."/>
        </authorList>
    </citation>
    <scope>NUCLEOTIDE SEQUENCE [LARGE SCALE GENOMIC DNA]</scope>
    <source>
        <strain evidence="8 10">Hulk</strain>
    </source>
</reference>
<keyword evidence="5" id="KW-0460">Magnesium</keyword>
<reference evidence="7 9" key="1">
    <citation type="submission" date="2015-10" db="EMBL/GenBank/DDBJ databases">
        <title>Complete genome sequence of hyperthermophilic archaeon Pyrodictium delaneyi Su06.</title>
        <authorList>
            <person name="Jung J.-H."/>
            <person name="Lin J."/>
            <person name="Holden J.F."/>
            <person name="Park C.-S."/>
        </authorList>
    </citation>
    <scope>NUCLEOTIDE SEQUENCE [LARGE SCALE GENOMIC DNA]</scope>
    <source>
        <strain evidence="7 9">Su06</strain>
    </source>
</reference>
<dbReference type="EC" id="3.1.-.-" evidence="5"/>
<feature type="binding site" evidence="5">
    <location>
        <position position="19"/>
    </location>
    <ligand>
        <name>Mg(2+)</name>
        <dbReference type="ChEBI" id="CHEBI:18420"/>
    </ligand>
</feature>
<dbReference type="InterPro" id="IPR029060">
    <property type="entry name" value="PIN-like_dom_sf"/>
</dbReference>
<keyword evidence="2 5" id="KW-0540">Nuclease</keyword>
<dbReference type="EMBL" id="CP013011">
    <property type="protein sequence ID" value="ALL00856.1"/>
    <property type="molecule type" value="Genomic_DNA"/>
</dbReference>
<dbReference type="EMBL" id="NCQP01000001">
    <property type="protein sequence ID" value="OWJ55517.1"/>
    <property type="molecule type" value="Genomic_DNA"/>
</dbReference>
<dbReference type="KEGG" id="pdl:Pyrde_0806"/>
<evidence type="ECO:0000313" key="8">
    <source>
        <dbReference type="EMBL" id="OWJ55517.1"/>
    </source>
</evidence>
<dbReference type="STRING" id="1273541.Pyrde_0806"/>
<keyword evidence="10" id="KW-1185">Reference proteome</keyword>
<keyword evidence="1 5" id="KW-1277">Toxin-antitoxin system</keyword>
<evidence type="ECO:0000313" key="7">
    <source>
        <dbReference type="EMBL" id="ALL00856.1"/>
    </source>
</evidence>
<organism evidence="7 9">
    <name type="scientific">Pyrodictium delaneyi</name>
    <dbReference type="NCBI Taxonomy" id="1273541"/>
    <lineage>
        <taxon>Archaea</taxon>
        <taxon>Thermoproteota</taxon>
        <taxon>Thermoprotei</taxon>
        <taxon>Desulfurococcales</taxon>
        <taxon>Pyrodictiaceae</taxon>
        <taxon>Pyrodictium</taxon>
    </lineage>
</organism>
<dbReference type="RefSeq" id="WP_055408457.1">
    <property type="nucleotide sequence ID" value="NZ_CP013011.1"/>
</dbReference>
<dbReference type="Pfam" id="PF01850">
    <property type="entry name" value="PIN"/>
    <property type="match status" value="1"/>
</dbReference>
<dbReference type="CDD" id="cd18684">
    <property type="entry name" value="PIN_VapC-like"/>
    <property type="match status" value="1"/>
</dbReference>
<evidence type="ECO:0000256" key="1">
    <source>
        <dbReference type="ARBA" id="ARBA00022649"/>
    </source>
</evidence>
<dbReference type="AlphaFoldDB" id="A0A0P0N317"/>
<comment type="function">
    <text evidence="5">Toxic component of a toxin-antitoxin (TA) system. An RNase.</text>
</comment>
<keyword evidence="3 5" id="KW-0479">Metal-binding</keyword>
<evidence type="ECO:0000313" key="10">
    <source>
        <dbReference type="Proteomes" id="UP000196694"/>
    </source>
</evidence>
<dbReference type="HAMAP" id="MF_00265">
    <property type="entry name" value="VapC_Nob1"/>
    <property type="match status" value="1"/>
</dbReference>
<dbReference type="InterPro" id="IPR022907">
    <property type="entry name" value="VapC_family"/>
</dbReference>
<evidence type="ECO:0000313" key="9">
    <source>
        <dbReference type="Proteomes" id="UP000058613"/>
    </source>
</evidence>
<proteinExistence type="inferred from homology"/>
<name>A0A0P0N317_9CREN</name>
<dbReference type="GO" id="GO:0000287">
    <property type="term" value="F:magnesium ion binding"/>
    <property type="evidence" value="ECO:0007669"/>
    <property type="project" value="UniProtKB-UniRule"/>
</dbReference>
<dbReference type="Proteomes" id="UP000058613">
    <property type="component" value="Chromosome"/>
</dbReference>
<evidence type="ECO:0000256" key="3">
    <source>
        <dbReference type="ARBA" id="ARBA00022723"/>
    </source>
</evidence>
<dbReference type="Proteomes" id="UP000196694">
    <property type="component" value="Unassembled WGS sequence"/>
</dbReference>
<evidence type="ECO:0000256" key="5">
    <source>
        <dbReference type="HAMAP-Rule" id="MF_00265"/>
    </source>
</evidence>
<accession>A0A0P0N317</accession>
<dbReference type="InterPro" id="IPR002716">
    <property type="entry name" value="PIN_dom"/>
</dbReference>
<gene>
    <name evidence="5" type="primary">vapC</name>
    <name evidence="8" type="ORF">Pdsh_01615</name>
    <name evidence="7" type="ORF">Pyrde_0806</name>
</gene>
<comment type="cofactor">
    <cofactor evidence="5">
        <name>Mg(2+)</name>
        <dbReference type="ChEBI" id="CHEBI:18420"/>
    </cofactor>
</comment>
<keyword evidence="4 5" id="KW-0378">Hydrolase</keyword>
<dbReference type="PANTHER" id="PTHR39664">
    <property type="match status" value="1"/>
</dbReference>
<evidence type="ECO:0000259" key="6">
    <source>
        <dbReference type="SMART" id="SM00670"/>
    </source>
</evidence>
<dbReference type="Gene3D" id="3.40.50.1010">
    <property type="entry name" value="5'-nuclease"/>
    <property type="match status" value="1"/>
</dbReference>
<dbReference type="SMART" id="SM00670">
    <property type="entry name" value="PINc"/>
    <property type="match status" value="1"/>
</dbReference>
<dbReference type="GO" id="GO:0016787">
    <property type="term" value="F:hydrolase activity"/>
    <property type="evidence" value="ECO:0007669"/>
    <property type="project" value="UniProtKB-KW"/>
</dbReference>
<evidence type="ECO:0000256" key="4">
    <source>
        <dbReference type="ARBA" id="ARBA00022801"/>
    </source>
</evidence>
<dbReference type="OrthoDB" id="90145at2157"/>
<sequence length="148" mass="16829">MRRSKRRSRNSSTKPLLPDTNVLVYETVEDSPHHEEAADIIDSAGEIILSSIVLHEYIWVMVRKLGVPPGFVAQKLQEYFGDPRTRYLAEPPTVLYQALRLLEEHDASPREVNDYIVLATAMYHGAVLTTFDEKLRKLAKKLGVETVP</sequence>
<dbReference type="SUPFAM" id="SSF88723">
    <property type="entry name" value="PIN domain-like"/>
    <property type="match status" value="1"/>
</dbReference>
<dbReference type="GeneID" id="26099146"/>
<feature type="domain" description="PIN" evidence="6">
    <location>
        <begin position="14"/>
        <end position="137"/>
    </location>
</feature>
<dbReference type="GO" id="GO:0004540">
    <property type="term" value="F:RNA nuclease activity"/>
    <property type="evidence" value="ECO:0007669"/>
    <property type="project" value="InterPro"/>
</dbReference>
<comment type="similarity">
    <text evidence="5">Belongs to the PINc/VapC protein family.</text>
</comment>
<evidence type="ECO:0000256" key="2">
    <source>
        <dbReference type="ARBA" id="ARBA00022722"/>
    </source>
</evidence>
<protein>
    <recommendedName>
        <fullName evidence="5">Ribonuclease VapC</fullName>
        <shortName evidence="5">RNase VapC</shortName>
        <ecNumber evidence="5">3.1.-.-</ecNumber>
    </recommendedName>
    <alternativeName>
        <fullName evidence="5">Putative toxin VapC</fullName>
    </alternativeName>
</protein>
<keyword evidence="5" id="KW-0800">Toxin</keyword>
<dbReference type="PANTHER" id="PTHR39664:SF2">
    <property type="entry name" value="NUCLEIC ACID-BINDING PROTEIN, CONTAINING PIN DOMAIN-RELATED"/>
    <property type="match status" value="1"/>
</dbReference>